<dbReference type="STRING" id="78410.A0A0P7AYS9"/>
<comment type="caution">
    <text evidence="3">The sequence shown here is derived from an EMBL/GenBank/DDBJ whole genome shotgun (WGS) entry which is preliminary data.</text>
</comment>
<reference evidence="3 4" key="1">
    <citation type="submission" date="2015-09" db="EMBL/GenBank/DDBJ databases">
        <title>Draft genome of a European isolate of the apple canker pathogen Neonectria ditissima.</title>
        <authorList>
            <person name="Gomez-Cortecero A."/>
            <person name="Harrison R.J."/>
            <person name="Armitage A.D."/>
        </authorList>
    </citation>
    <scope>NUCLEOTIDE SEQUENCE [LARGE SCALE GENOMIC DNA]</scope>
    <source>
        <strain evidence="3 4">R09/05</strain>
    </source>
</reference>
<name>A0A0P7AYS9_9HYPO</name>
<dbReference type="EMBL" id="LKCW01000427">
    <property type="protein sequence ID" value="KPM34019.1"/>
    <property type="molecule type" value="Genomic_DNA"/>
</dbReference>
<evidence type="ECO:0000313" key="3">
    <source>
        <dbReference type="EMBL" id="KPM34019.1"/>
    </source>
</evidence>
<feature type="domain" description="Starter acyltransferase (SAT)" evidence="2">
    <location>
        <begin position="62"/>
        <end position="180"/>
    </location>
</feature>
<dbReference type="GO" id="GO:0016740">
    <property type="term" value="F:transferase activity"/>
    <property type="evidence" value="ECO:0007669"/>
    <property type="project" value="InterPro"/>
</dbReference>
<feature type="region of interest" description="Disordered" evidence="1">
    <location>
        <begin position="205"/>
        <end position="225"/>
    </location>
</feature>
<proteinExistence type="predicted"/>
<organism evidence="3 4">
    <name type="scientific">Neonectria ditissima</name>
    <dbReference type="NCBI Taxonomy" id="78410"/>
    <lineage>
        <taxon>Eukaryota</taxon>
        <taxon>Fungi</taxon>
        <taxon>Dikarya</taxon>
        <taxon>Ascomycota</taxon>
        <taxon>Pezizomycotina</taxon>
        <taxon>Sordariomycetes</taxon>
        <taxon>Hypocreomycetidae</taxon>
        <taxon>Hypocreales</taxon>
        <taxon>Nectriaceae</taxon>
        <taxon>Neonectria</taxon>
    </lineage>
</organism>
<dbReference type="AlphaFoldDB" id="A0A0P7AYS9"/>
<gene>
    <name evidence="3" type="ORF">AK830_g12558</name>
</gene>
<dbReference type="Proteomes" id="UP000050424">
    <property type="component" value="Unassembled WGS sequence"/>
</dbReference>
<keyword evidence="4" id="KW-1185">Reference proteome</keyword>
<dbReference type="Pfam" id="PF16073">
    <property type="entry name" value="SAT"/>
    <property type="match status" value="1"/>
</dbReference>
<dbReference type="InterPro" id="IPR032088">
    <property type="entry name" value="SAT"/>
</dbReference>
<accession>A0A0P7AYS9</accession>
<sequence>MASATLPGAAVSAAIFSPQSNPPKPQYLSDIRSRLLQDAALKPLKDAILGLPQTWDSLASWRQEMSSLQNARQRVQSLAQWLESGVSEAIESDTSGLVTLPLLTTIHMVQYLDYLRQTQCTHAEFLDSLKNGGVQGYCIGLLSAVVVATSANEEELLNRAAAGLRVALAIGAFGDLAEALSGGDWTTLAIRLRQGDKAEEEELLRRFPGVSNPPPPPPRPLLHQQ</sequence>
<evidence type="ECO:0000313" key="4">
    <source>
        <dbReference type="Proteomes" id="UP000050424"/>
    </source>
</evidence>
<evidence type="ECO:0000256" key="1">
    <source>
        <dbReference type="SAM" id="MobiDB-lite"/>
    </source>
</evidence>
<evidence type="ECO:0000259" key="2">
    <source>
        <dbReference type="Pfam" id="PF16073"/>
    </source>
</evidence>
<protein>
    <recommendedName>
        <fullName evidence="2">Starter acyltransferase (SAT) domain-containing protein</fullName>
    </recommendedName>
</protein>
<dbReference type="OrthoDB" id="4487407at2759"/>
<feature type="compositionally biased region" description="Pro residues" evidence="1">
    <location>
        <begin position="211"/>
        <end position="225"/>
    </location>
</feature>
<dbReference type="Gene3D" id="3.40.366.10">
    <property type="entry name" value="Malonyl-Coenzyme A Acyl Carrier Protein, domain 2"/>
    <property type="match status" value="1"/>
</dbReference>
<dbReference type="InterPro" id="IPR001227">
    <property type="entry name" value="Ac_transferase_dom_sf"/>
</dbReference>